<organism evidence="2 3">
    <name type="scientific">Aspergillus keveii</name>
    <dbReference type="NCBI Taxonomy" id="714993"/>
    <lineage>
        <taxon>Eukaryota</taxon>
        <taxon>Fungi</taxon>
        <taxon>Dikarya</taxon>
        <taxon>Ascomycota</taxon>
        <taxon>Pezizomycotina</taxon>
        <taxon>Eurotiomycetes</taxon>
        <taxon>Eurotiomycetidae</taxon>
        <taxon>Eurotiales</taxon>
        <taxon>Aspergillaceae</taxon>
        <taxon>Aspergillus</taxon>
        <taxon>Aspergillus subgen. Nidulantes</taxon>
    </lineage>
</organism>
<proteinExistence type="predicted"/>
<keyword evidence="3" id="KW-1185">Reference proteome</keyword>
<evidence type="ECO:0000256" key="1">
    <source>
        <dbReference type="SAM" id="SignalP"/>
    </source>
</evidence>
<keyword evidence="1" id="KW-0732">Signal</keyword>
<feature type="signal peptide" evidence="1">
    <location>
        <begin position="1"/>
        <end position="17"/>
    </location>
</feature>
<accession>A0ABR4GKL7</accession>
<sequence length="71" mass="8139">MFATLFLLLSFYESMYQQGWLDGLESPGLDWTGLDCMHKHNTQYSLKVVGVRLGCAYYLTGILYRGSHTIK</sequence>
<protein>
    <submittedName>
        <fullName evidence="2">Uncharacterized protein</fullName>
    </submittedName>
</protein>
<dbReference type="EMBL" id="JBFTWV010000007">
    <property type="protein sequence ID" value="KAL2799600.1"/>
    <property type="molecule type" value="Genomic_DNA"/>
</dbReference>
<gene>
    <name evidence="2" type="ORF">BJX66DRAFT_293213</name>
</gene>
<evidence type="ECO:0000313" key="3">
    <source>
        <dbReference type="Proteomes" id="UP001610563"/>
    </source>
</evidence>
<evidence type="ECO:0000313" key="2">
    <source>
        <dbReference type="EMBL" id="KAL2799600.1"/>
    </source>
</evidence>
<name>A0ABR4GKL7_9EURO</name>
<reference evidence="2 3" key="1">
    <citation type="submission" date="2024-07" db="EMBL/GenBank/DDBJ databases">
        <title>Section-level genome sequencing and comparative genomics of Aspergillus sections Usti and Cavernicolus.</title>
        <authorList>
            <consortium name="Lawrence Berkeley National Laboratory"/>
            <person name="Nybo J.L."/>
            <person name="Vesth T.C."/>
            <person name="Theobald S."/>
            <person name="Frisvad J.C."/>
            <person name="Larsen T.O."/>
            <person name="Kjaerboelling I."/>
            <person name="Rothschild-Mancinelli K."/>
            <person name="Lyhne E.K."/>
            <person name="Kogle M.E."/>
            <person name="Barry K."/>
            <person name="Clum A."/>
            <person name="Na H."/>
            <person name="Ledsgaard L."/>
            <person name="Lin J."/>
            <person name="Lipzen A."/>
            <person name="Kuo A."/>
            <person name="Riley R."/>
            <person name="Mondo S."/>
            <person name="Labutti K."/>
            <person name="Haridas S."/>
            <person name="Pangalinan J."/>
            <person name="Salamov A.A."/>
            <person name="Simmons B.A."/>
            <person name="Magnuson J.K."/>
            <person name="Chen J."/>
            <person name="Drula E."/>
            <person name="Henrissat B."/>
            <person name="Wiebenga A."/>
            <person name="Lubbers R.J."/>
            <person name="Gomes A.C."/>
            <person name="Makela M.R."/>
            <person name="Stajich J."/>
            <person name="Grigoriev I.V."/>
            <person name="Mortensen U.H."/>
            <person name="De Vries R.P."/>
            <person name="Baker S.E."/>
            <person name="Andersen M.R."/>
        </authorList>
    </citation>
    <scope>NUCLEOTIDE SEQUENCE [LARGE SCALE GENOMIC DNA]</scope>
    <source>
        <strain evidence="2 3">CBS 209.92</strain>
    </source>
</reference>
<dbReference type="Proteomes" id="UP001610563">
    <property type="component" value="Unassembled WGS sequence"/>
</dbReference>
<comment type="caution">
    <text evidence="2">The sequence shown here is derived from an EMBL/GenBank/DDBJ whole genome shotgun (WGS) entry which is preliminary data.</text>
</comment>
<feature type="chain" id="PRO_5046112446" evidence="1">
    <location>
        <begin position="18"/>
        <end position="71"/>
    </location>
</feature>